<dbReference type="GO" id="GO:0009401">
    <property type="term" value="P:phosphoenolpyruvate-dependent sugar phosphotransferase system"/>
    <property type="evidence" value="ECO:0007669"/>
    <property type="project" value="UniProtKB-KW"/>
</dbReference>
<dbReference type="RefSeq" id="WP_005877164.1">
    <property type="nucleotide sequence ID" value="NZ_CABGIQ010000010.1"/>
</dbReference>
<feature type="domain" description="PTS EIIA type-1" evidence="8">
    <location>
        <begin position="29"/>
        <end position="133"/>
    </location>
</feature>
<comment type="caution">
    <text evidence="10">The sequence shown here is derived from an EMBL/GenBank/DDBJ whole genome shotgun (WGS) entry which is preliminary data.</text>
</comment>
<keyword evidence="5" id="KW-0808">Transferase</keyword>
<proteinExistence type="predicted"/>
<evidence type="ECO:0000256" key="3">
    <source>
        <dbReference type="ARBA" id="ARBA00022448"/>
    </source>
</evidence>
<gene>
    <name evidence="9" type="ORF">CRM96_02930</name>
    <name evidence="10" type="ORF">EA71_00646</name>
</gene>
<dbReference type="NCBIfam" id="TIGR00830">
    <property type="entry name" value="PTBA"/>
    <property type="match status" value="1"/>
</dbReference>
<dbReference type="Pfam" id="PF00358">
    <property type="entry name" value="PTS_EIIA_1"/>
    <property type="match status" value="1"/>
</dbReference>
<evidence type="ECO:0000256" key="1">
    <source>
        <dbReference type="ARBA" id="ARBA00004496"/>
    </source>
</evidence>
<dbReference type="InterPro" id="IPR011055">
    <property type="entry name" value="Dup_hybrid_motif"/>
</dbReference>
<evidence type="ECO:0000313" key="11">
    <source>
        <dbReference type="Proteomes" id="UP000220669"/>
    </source>
</evidence>
<keyword evidence="6" id="KW-0598">Phosphotransferase system</keyword>
<name>A0A2A7SKR0_9ENTE</name>
<evidence type="ECO:0000313" key="9">
    <source>
        <dbReference type="EMBL" id="PEH44029.1"/>
    </source>
</evidence>
<keyword evidence="7" id="KW-0418">Kinase</keyword>
<keyword evidence="4" id="KW-0762">Sugar transport</keyword>
<dbReference type="PANTHER" id="PTHR45008:SF1">
    <property type="entry name" value="PTS SYSTEM GLUCOSE-SPECIFIC EIIA COMPONENT"/>
    <property type="match status" value="1"/>
</dbReference>
<reference evidence="10 12" key="1">
    <citation type="submission" date="2015-06" db="EMBL/GenBank/DDBJ databases">
        <title>The Genome Sequence of Enterococcus durans 4EA1.</title>
        <authorList>
            <consortium name="The Broad Institute Genomics Platform"/>
            <consortium name="The Broad Institute Genome Sequencing Center for Infectious Disease"/>
            <person name="Earl A.M."/>
            <person name="Van Tyne D."/>
            <person name="Lebreton F."/>
            <person name="Saavedra J.T."/>
            <person name="Gilmore M.S."/>
            <person name="Manson Mcguire A."/>
            <person name="Clock S."/>
            <person name="Crupain M."/>
            <person name="Rangan U."/>
            <person name="Young S."/>
            <person name="Abouelleil A."/>
            <person name="Cao P."/>
            <person name="Chapman S.B."/>
            <person name="Griggs A."/>
            <person name="Priest M."/>
            <person name="Shea T."/>
            <person name="Wortman J."/>
            <person name="Nusbaum C."/>
            <person name="Birren B."/>
        </authorList>
    </citation>
    <scope>NUCLEOTIDE SEQUENCE [LARGE SCALE GENOMIC DNA]</scope>
    <source>
        <strain evidence="10 12">4EA1</strain>
    </source>
</reference>
<keyword evidence="3" id="KW-0813">Transport</keyword>
<dbReference type="EMBL" id="LEPB01000002">
    <property type="protein sequence ID" value="RCA11732.1"/>
    <property type="molecule type" value="Genomic_DNA"/>
</dbReference>
<dbReference type="PANTHER" id="PTHR45008">
    <property type="entry name" value="PTS SYSTEM GLUCOSE-SPECIFIC EIIA COMPONENT"/>
    <property type="match status" value="1"/>
</dbReference>
<sequence length="160" mass="17526">MFKMFKKKKQETITAPCSGKVIPISAVKDPVFSQKLLGDGFAVIPEDQTIYAPLAGRVTTIFPTKHAISIKSDSGIDYLIHIGLDTVEMKGAPFTILVNENEQITIDTPLVEVDFDQIIQAKKDPAVIVVFTEAEQISELVLQTGALLHGEPCGTIERMK</sequence>
<dbReference type="STRING" id="53345.LIU_04435"/>
<dbReference type="SUPFAM" id="SSF51261">
    <property type="entry name" value="Duplicated hybrid motif"/>
    <property type="match status" value="1"/>
</dbReference>
<comment type="subcellular location">
    <subcellularLocation>
        <location evidence="2">Cell membrane</location>
        <topology evidence="2">Multi-pass membrane protein</topology>
    </subcellularLocation>
    <subcellularLocation>
        <location evidence="1">Cytoplasm</location>
    </subcellularLocation>
</comment>
<dbReference type="OrthoDB" id="9769191at2"/>
<dbReference type="InterPro" id="IPR050890">
    <property type="entry name" value="PTS_EIIA_component"/>
</dbReference>
<dbReference type="Proteomes" id="UP000252797">
    <property type="component" value="Unassembled WGS sequence"/>
</dbReference>
<evidence type="ECO:0000256" key="4">
    <source>
        <dbReference type="ARBA" id="ARBA00022597"/>
    </source>
</evidence>
<protein>
    <submittedName>
        <fullName evidence="9">Sugar permease</fullName>
    </submittedName>
</protein>
<dbReference type="GeneID" id="56743294"/>
<evidence type="ECO:0000256" key="5">
    <source>
        <dbReference type="ARBA" id="ARBA00022679"/>
    </source>
</evidence>
<dbReference type="AlphaFoldDB" id="A0A2A7SKR0"/>
<evidence type="ECO:0000313" key="12">
    <source>
        <dbReference type="Proteomes" id="UP000252797"/>
    </source>
</evidence>
<evidence type="ECO:0000259" key="8">
    <source>
        <dbReference type="PROSITE" id="PS51093"/>
    </source>
</evidence>
<dbReference type="InterPro" id="IPR001127">
    <property type="entry name" value="PTS_EIIA_1_perm"/>
</dbReference>
<dbReference type="KEGG" id="edu:LIU_04435"/>
<evidence type="ECO:0000313" key="10">
    <source>
        <dbReference type="EMBL" id="RCA11732.1"/>
    </source>
</evidence>
<evidence type="ECO:0000256" key="2">
    <source>
        <dbReference type="ARBA" id="ARBA00004651"/>
    </source>
</evidence>
<evidence type="ECO:0000256" key="6">
    <source>
        <dbReference type="ARBA" id="ARBA00022683"/>
    </source>
</evidence>
<reference evidence="9 11" key="2">
    <citation type="submission" date="2017-09" db="EMBL/GenBank/DDBJ databases">
        <title>FDA dAtabase for Regulatory Grade micrObial Sequences (FDA-ARGOS): Supporting development and validation of Infectious Disease Dx tests.</title>
        <authorList>
            <person name="Minogue T."/>
            <person name="Wolcott M."/>
            <person name="Wasieloski L."/>
            <person name="Aguilar W."/>
            <person name="Moore D."/>
            <person name="Tallon L.J."/>
            <person name="Sadzewicz L."/>
            <person name="Ott S."/>
            <person name="Zhao X."/>
            <person name="Nagaraj S."/>
            <person name="Vavikolanu K."/>
            <person name="Aluvathingal J."/>
            <person name="Nadendla S."/>
            <person name="Sichtig H."/>
        </authorList>
    </citation>
    <scope>NUCLEOTIDE SEQUENCE [LARGE SCALE GENOMIC DNA]</scope>
    <source>
        <strain evidence="9 11">FDAARGOS_396</strain>
    </source>
</reference>
<accession>A0A2A7SKR0</accession>
<dbReference type="EMBL" id="PDEB01000004">
    <property type="protein sequence ID" value="PEH44029.1"/>
    <property type="molecule type" value="Genomic_DNA"/>
</dbReference>
<dbReference type="GO" id="GO:0005886">
    <property type="term" value="C:plasma membrane"/>
    <property type="evidence" value="ECO:0007669"/>
    <property type="project" value="UniProtKB-SubCell"/>
</dbReference>
<dbReference type="Proteomes" id="UP000220669">
    <property type="component" value="Unassembled WGS sequence"/>
</dbReference>
<dbReference type="Gene3D" id="2.70.70.10">
    <property type="entry name" value="Glucose Permease (Domain IIA)"/>
    <property type="match status" value="1"/>
</dbReference>
<organism evidence="10 12">
    <name type="scientific">Enterococcus durans</name>
    <dbReference type="NCBI Taxonomy" id="53345"/>
    <lineage>
        <taxon>Bacteria</taxon>
        <taxon>Bacillati</taxon>
        <taxon>Bacillota</taxon>
        <taxon>Bacilli</taxon>
        <taxon>Lactobacillales</taxon>
        <taxon>Enterococcaceae</taxon>
        <taxon>Enterococcus</taxon>
    </lineage>
</organism>
<dbReference type="GO" id="GO:0016301">
    <property type="term" value="F:kinase activity"/>
    <property type="evidence" value="ECO:0007669"/>
    <property type="project" value="UniProtKB-KW"/>
</dbReference>
<dbReference type="PROSITE" id="PS51093">
    <property type="entry name" value="PTS_EIIA_TYPE_1"/>
    <property type="match status" value="1"/>
</dbReference>
<dbReference type="FunFam" id="2.70.70.10:FF:000001">
    <property type="entry name" value="PTS system glucose-specific IIA component"/>
    <property type="match status" value="1"/>
</dbReference>
<dbReference type="GO" id="GO:0005737">
    <property type="term" value="C:cytoplasm"/>
    <property type="evidence" value="ECO:0007669"/>
    <property type="project" value="UniProtKB-SubCell"/>
</dbReference>
<evidence type="ECO:0000256" key="7">
    <source>
        <dbReference type="ARBA" id="ARBA00022777"/>
    </source>
</evidence>